<evidence type="ECO:0000313" key="8">
    <source>
        <dbReference type="EMBL" id="OJJ17377.1"/>
    </source>
</evidence>
<evidence type="ECO:0000256" key="5">
    <source>
        <dbReference type="ARBA" id="ARBA00022801"/>
    </source>
</evidence>
<sequence>MSKPVIIAHRGASGYRPEHTLAAYALAIAQGAEAIELDIVPTQDGELVVRHDSELSQTTDIMTHPELSHYRTTKTLYGQTLEGWFTEDLTLAEIKTLQAKEPFSFRSSDYDFQFKILTLSEVLNWHQVTQQKVQRPIDLYIEIKHSHYFRSLGLPIEEPLIELLQAQGYHLSTDPILILSFEIENLQYLRSLTNLRLIQLMAQAEDQPYDRMMQGDPVTYQELLSLPQLTQIAQYANGLGLQKQLLWSNGRQALVDQCHKLNLTVHIWTFRHESQFVLPVFSGDWQQELKGFMSFNIDGLFTDFPDIVL</sequence>
<name>A0A1L9QKS0_9CYAN</name>
<evidence type="ECO:0000256" key="1">
    <source>
        <dbReference type="ARBA" id="ARBA00007277"/>
    </source>
</evidence>
<gene>
    <name evidence="8" type="ORF">BI308_23055</name>
</gene>
<comment type="caution">
    <text evidence="8">The sequence shown here is derived from an EMBL/GenBank/DDBJ whole genome shotgun (WGS) entry which is preliminary data.</text>
</comment>
<dbReference type="GO" id="GO:0006629">
    <property type="term" value="P:lipid metabolic process"/>
    <property type="evidence" value="ECO:0007669"/>
    <property type="project" value="InterPro"/>
</dbReference>
<dbReference type="EC" id="3.1.4.46" evidence="2"/>
<accession>A0A1L9QKS0</accession>
<dbReference type="PANTHER" id="PTHR43620">
    <property type="entry name" value="GLYCEROPHOSPHORYL DIESTER PHOSPHODIESTERASE"/>
    <property type="match status" value="1"/>
</dbReference>
<evidence type="ECO:0000259" key="7">
    <source>
        <dbReference type="PROSITE" id="PS51704"/>
    </source>
</evidence>
<organism evidence="8 9">
    <name type="scientific">Roseofilum reptotaenium AO1-A</name>
    <dbReference type="NCBI Taxonomy" id="1925591"/>
    <lineage>
        <taxon>Bacteria</taxon>
        <taxon>Bacillati</taxon>
        <taxon>Cyanobacteriota</taxon>
        <taxon>Cyanophyceae</taxon>
        <taxon>Desertifilales</taxon>
        <taxon>Desertifilaceae</taxon>
        <taxon>Roseofilum</taxon>
    </lineage>
</organism>
<comment type="similarity">
    <text evidence="1">Belongs to the glycerophosphoryl diester phosphodiesterase family.</text>
</comment>
<keyword evidence="9" id="KW-1185">Reference proteome</keyword>
<keyword evidence="3" id="KW-0732">Signal</keyword>
<dbReference type="PANTHER" id="PTHR43620:SF7">
    <property type="entry name" value="GLYCEROPHOSPHODIESTER PHOSPHODIESTERASE GDPD5-RELATED"/>
    <property type="match status" value="1"/>
</dbReference>
<dbReference type="SUPFAM" id="SSF51695">
    <property type="entry name" value="PLC-like phosphodiesterases"/>
    <property type="match status" value="1"/>
</dbReference>
<evidence type="ECO:0000256" key="2">
    <source>
        <dbReference type="ARBA" id="ARBA00012247"/>
    </source>
</evidence>
<keyword evidence="4" id="KW-0319">Glycerol metabolism</keyword>
<evidence type="ECO:0000256" key="6">
    <source>
        <dbReference type="ARBA" id="ARBA00047512"/>
    </source>
</evidence>
<dbReference type="Pfam" id="PF03009">
    <property type="entry name" value="GDPD"/>
    <property type="match status" value="1"/>
</dbReference>
<dbReference type="Gene3D" id="3.20.20.190">
    <property type="entry name" value="Phosphatidylinositol (PI) phosphodiesterase"/>
    <property type="match status" value="1"/>
</dbReference>
<dbReference type="GO" id="GO:0042597">
    <property type="term" value="C:periplasmic space"/>
    <property type="evidence" value="ECO:0007669"/>
    <property type="project" value="TreeGrafter"/>
</dbReference>
<evidence type="ECO:0000313" key="9">
    <source>
        <dbReference type="Proteomes" id="UP000183940"/>
    </source>
</evidence>
<proteinExistence type="inferred from homology"/>
<protein>
    <recommendedName>
        <fullName evidence="2">glycerophosphodiester phosphodiesterase</fullName>
        <ecNumber evidence="2">3.1.4.46</ecNumber>
    </recommendedName>
</protein>
<dbReference type="InterPro" id="IPR030395">
    <property type="entry name" value="GP_PDE_dom"/>
</dbReference>
<dbReference type="EMBL" id="MLAW01000060">
    <property type="protein sequence ID" value="OJJ17377.1"/>
    <property type="molecule type" value="Genomic_DNA"/>
</dbReference>
<dbReference type="AlphaFoldDB" id="A0A1L9QKS0"/>
<comment type="catalytic activity">
    <reaction evidence="6">
        <text>a sn-glycero-3-phosphodiester + H2O = an alcohol + sn-glycerol 3-phosphate + H(+)</text>
        <dbReference type="Rhea" id="RHEA:12969"/>
        <dbReference type="ChEBI" id="CHEBI:15377"/>
        <dbReference type="ChEBI" id="CHEBI:15378"/>
        <dbReference type="ChEBI" id="CHEBI:30879"/>
        <dbReference type="ChEBI" id="CHEBI:57597"/>
        <dbReference type="ChEBI" id="CHEBI:83408"/>
        <dbReference type="EC" id="3.1.4.46"/>
    </reaction>
</comment>
<dbReference type="GO" id="GO:0006071">
    <property type="term" value="P:glycerol metabolic process"/>
    <property type="evidence" value="ECO:0007669"/>
    <property type="project" value="UniProtKB-KW"/>
</dbReference>
<feature type="domain" description="GP-PDE" evidence="7">
    <location>
        <begin position="4"/>
        <end position="309"/>
    </location>
</feature>
<evidence type="ECO:0000256" key="4">
    <source>
        <dbReference type="ARBA" id="ARBA00022798"/>
    </source>
</evidence>
<evidence type="ECO:0000256" key="3">
    <source>
        <dbReference type="ARBA" id="ARBA00022729"/>
    </source>
</evidence>
<dbReference type="PROSITE" id="PS51704">
    <property type="entry name" value="GP_PDE"/>
    <property type="match status" value="1"/>
</dbReference>
<dbReference type="STRING" id="1925591.BI308_23055"/>
<keyword evidence="5" id="KW-0378">Hydrolase</keyword>
<dbReference type="InterPro" id="IPR017946">
    <property type="entry name" value="PLC-like_Pdiesterase_TIM-brl"/>
</dbReference>
<reference evidence="8" key="1">
    <citation type="submission" date="2016-10" db="EMBL/GenBank/DDBJ databases">
        <title>CRISPR-Cas defence system in Roseofilum reptotaenium: evidence of a bacteriophage-cyanobacterium arms race in the coral black band disease.</title>
        <authorList>
            <person name="Buerger P."/>
            <person name="Wood-Charlson E.M."/>
            <person name="Weynberg K.D."/>
            <person name="Willis B."/>
            <person name="Van Oppen M.J."/>
        </authorList>
    </citation>
    <scope>NUCLEOTIDE SEQUENCE [LARGE SCALE GENOMIC DNA]</scope>
    <source>
        <strain evidence="8">AO1-A</strain>
    </source>
</reference>
<dbReference type="GO" id="GO:0008889">
    <property type="term" value="F:glycerophosphodiester phosphodiesterase activity"/>
    <property type="evidence" value="ECO:0007669"/>
    <property type="project" value="UniProtKB-EC"/>
</dbReference>
<dbReference type="Proteomes" id="UP000183940">
    <property type="component" value="Unassembled WGS sequence"/>
</dbReference>